<reference evidence="2" key="1">
    <citation type="submission" date="2016-11" db="UniProtKB">
        <authorList>
            <consortium name="WormBaseParasite"/>
        </authorList>
    </citation>
    <scope>IDENTIFICATION</scope>
</reference>
<sequence length="127" mass="13836">MSVLGCVSDIDVSARLVRCWWSPTWKEIQLPSSFGFACFCVSVVSVPYASLIPPSKVFVFAIGGYGYPSKVAVNVGDNTPSGDRRLDEVIEFVVSTDSQVEMAGSDALHLQVLRRVASEFENLEWGG</sequence>
<keyword evidence="1" id="KW-1185">Reference proteome</keyword>
<evidence type="ECO:0000313" key="1">
    <source>
        <dbReference type="Proteomes" id="UP000095287"/>
    </source>
</evidence>
<dbReference type="WBParaSite" id="L893_g18278.t1">
    <property type="protein sequence ID" value="L893_g18278.t1"/>
    <property type="gene ID" value="L893_g18278"/>
</dbReference>
<dbReference type="AlphaFoldDB" id="A0A1I7YP51"/>
<organism evidence="1 2">
    <name type="scientific">Steinernema glaseri</name>
    <dbReference type="NCBI Taxonomy" id="37863"/>
    <lineage>
        <taxon>Eukaryota</taxon>
        <taxon>Metazoa</taxon>
        <taxon>Ecdysozoa</taxon>
        <taxon>Nematoda</taxon>
        <taxon>Chromadorea</taxon>
        <taxon>Rhabditida</taxon>
        <taxon>Tylenchina</taxon>
        <taxon>Panagrolaimomorpha</taxon>
        <taxon>Strongyloidoidea</taxon>
        <taxon>Steinernematidae</taxon>
        <taxon>Steinernema</taxon>
    </lineage>
</organism>
<evidence type="ECO:0000313" key="2">
    <source>
        <dbReference type="WBParaSite" id="L893_g18278.t1"/>
    </source>
</evidence>
<name>A0A1I7YP51_9BILA</name>
<accession>A0A1I7YP51</accession>
<dbReference type="Proteomes" id="UP000095287">
    <property type="component" value="Unplaced"/>
</dbReference>
<protein>
    <submittedName>
        <fullName evidence="2">DUF2235 domain-containing protein</fullName>
    </submittedName>
</protein>
<proteinExistence type="predicted"/>